<dbReference type="PROSITE" id="PS00122">
    <property type="entry name" value="CARBOXYLESTERASE_B_1"/>
    <property type="match status" value="1"/>
</dbReference>
<dbReference type="OrthoDB" id="19653at2759"/>
<proteinExistence type="inferred from homology"/>
<evidence type="ECO:0000313" key="8">
    <source>
        <dbReference type="EMBL" id="KAF2883535.1"/>
    </source>
</evidence>
<name>A0A8K0C9R1_IGNLU</name>
<comment type="caution">
    <text evidence="8">The sequence shown here is derived from an EMBL/GenBank/DDBJ whole genome shotgun (WGS) entry which is preliminary data.</text>
</comment>
<evidence type="ECO:0000256" key="1">
    <source>
        <dbReference type="ARBA" id="ARBA00005964"/>
    </source>
</evidence>
<dbReference type="Proteomes" id="UP000801492">
    <property type="component" value="Unassembled WGS sequence"/>
</dbReference>
<accession>A0A8K0C9R1</accession>
<keyword evidence="5" id="KW-0325">Glycoprotein</keyword>
<dbReference type="EC" id="3.1.1.-" evidence="6"/>
<sequence length="344" mass="39457">MVWIHGGAFVSGSSKTELCGPEFLMTQDIVLVTFNYRVGMLGFMSFEDDSVKVPGNAGLKDQVLVLKWVQKNIARFRGDKRNVTLFGQSSGAACVHLHMLSPMSRGLFHKAIMQSGCALNPWVNGVRGSGRLLANVLGIKGNDEKILEKMRDIPVEKIFEAQEKLTNANMVDVKWFSSPVIEKQKRYPAFISDEPINIIRSGDYHKVPMIIGYTSREGIYWDIYNQLMTGKSEIITDFTTVIPNNLNARKGSLLYQTIADRIKAFYWGPRLYQTRMGRHPRLKDMEPLYQLLTDVFFLRGIHCTVKNHYEMSPETPIYYYRFSFETRLNVFKQMLPPALQMKYP</sequence>
<organism evidence="8 9">
    <name type="scientific">Ignelater luminosus</name>
    <name type="common">Cucubano</name>
    <name type="synonym">Pyrophorus luminosus</name>
    <dbReference type="NCBI Taxonomy" id="2038154"/>
    <lineage>
        <taxon>Eukaryota</taxon>
        <taxon>Metazoa</taxon>
        <taxon>Ecdysozoa</taxon>
        <taxon>Arthropoda</taxon>
        <taxon>Hexapoda</taxon>
        <taxon>Insecta</taxon>
        <taxon>Pterygota</taxon>
        <taxon>Neoptera</taxon>
        <taxon>Endopterygota</taxon>
        <taxon>Coleoptera</taxon>
        <taxon>Polyphaga</taxon>
        <taxon>Elateriformia</taxon>
        <taxon>Elateroidea</taxon>
        <taxon>Elateridae</taxon>
        <taxon>Agrypninae</taxon>
        <taxon>Pyrophorini</taxon>
        <taxon>Ignelater</taxon>
    </lineage>
</organism>
<keyword evidence="9" id="KW-1185">Reference proteome</keyword>
<keyword evidence="2" id="KW-0719">Serine esterase</keyword>
<dbReference type="InterPro" id="IPR019826">
    <property type="entry name" value="Carboxylesterase_B_AS"/>
</dbReference>
<comment type="similarity">
    <text evidence="1 6">Belongs to the type-B carboxylesterase/lipase family.</text>
</comment>
<dbReference type="PANTHER" id="PTHR43142">
    <property type="entry name" value="CARBOXYLIC ESTER HYDROLASE"/>
    <property type="match status" value="1"/>
</dbReference>
<dbReference type="InterPro" id="IPR029058">
    <property type="entry name" value="AB_hydrolase_fold"/>
</dbReference>
<dbReference type="PANTHER" id="PTHR43142:SF1">
    <property type="entry name" value="CARBOXYLIC ESTER HYDROLASE"/>
    <property type="match status" value="1"/>
</dbReference>
<evidence type="ECO:0000256" key="5">
    <source>
        <dbReference type="ARBA" id="ARBA00023180"/>
    </source>
</evidence>
<keyword evidence="3 6" id="KW-0378">Hydrolase</keyword>
<gene>
    <name evidence="8" type="ORF">ILUMI_22638</name>
</gene>
<evidence type="ECO:0000256" key="2">
    <source>
        <dbReference type="ARBA" id="ARBA00022487"/>
    </source>
</evidence>
<evidence type="ECO:0000256" key="3">
    <source>
        <dbReference type="ARBA" id="ARBA00022801"/>
    </source>
</evidence>
<dbReference type="Gene3D" id="3.40.50.1820">
    <property type="entry name" value="alpha/beta hydrolase"/>
    <property type="match status" value="1"/>
</dbReference>
<dbReference type="EMBL" id="VTPC01090359">
    <property type="protein sequence ID" value="KAF2883535.1"/>
    <property type="molecule type" value="Genomic_DNA"/>
</dbReference>
<evidence type="ECO:0000313" key="9">
    <source>
        <dbReference type="Proteomes" id="UP000801492"/>
    </source>
</evidence>
<evidence type="ECO:0000259" key="7">
    <source>
        <dbReference type="Pfam" id="PF00135"/>
    </source>
</evidence>
<keyword evidence="4" id="KW-1015">Disulfide bond</keyword>
<dbReference type="SUPFAM" id="SSF53474">
    <property type="entry name" value="alpha/beta-Hydrolases"/>
    <property type="match status" value="1"/>
</dbReference>
<dbReference type="AlphaFoldDB" id="A0A8K0C9R1"/>
<reference evidence="8" key="1">
    <citation type="submission" date="2019-08" db="EMBL/GenBank/DDBJ databases">
        <title>The genome of the North American firefly Photinus pyralis.</title>
        <authorList>
            <consortium name="Photinus pyralis genome working group"/>
            <person name="Fallon T.R."/>
            <person name="Sander Lower S.E."/>
            <person name="Weng J.-K."/>
        </authorList>
    </citation>
    <scope>NUCLEOTIDE SEQUENCE</scope>
    <source>
        <strain evidence="8">TRF0915ILg1</strain>
        <tissue evidence="8">Whole body</tissue>
    </source>
</reference>
<protein>
    <recommendedName>
        <fullName evidence="6">Carboxylic ester hydrolase</fullName>
        <ecNumber evidence="6">3.1.1.-</ecNumber>
    </recommendedName>
</protein>
<evidence type="ECO:0000256" key="6">
    <source>
        <dbReference type="RuleBase" id="RU361235"/>
    </source>
</evidence>
<dbReference type="InterPro" id="IPR002018">
    <property type="entry name" value="CarbesteraseB"/>
</dbReference>
<dbReference type="GO" id="GO:0052689">
    <property type="term" value="F:carboxylic ester hydrolase activity"/>
    <property type="evidence" value="ECO:0007669"/>
    <property type="project" value="UniProtKB-KW"/>
</dbReference>
<dbReference type="Pfam" id="PF00135">
    <property type="entry name" value="COesterase"/>
    <property type="match status" value="1"/>
</dbReference>
<evidence type="ECO:0000256" key="4">
    <source>
        <dbReference type="ARBA" id="ARBA00023157"/>
    </source>
</evidence>
<feature type="non-terminal residue" evidence="8">
    <location>
        <position position="1"/>
    </location>
</feature>
<feature type="domain" description="Carboxylesterase type B" evidence="7">
    <location>
        <begin position="1"/>
        <end position="328"/>
    </location>
</feature>